<dbReference type="VEuPathDB" id="FungiDB:SeMB42_g00731"/>
<dbReference type="AlphaFoldDB" id="A0A507CGY0"/>
<dbReference type="Gene3D" id="4.10.60.10">
    <property type="entry name" value="Zinc finger, CCHC-type"/>
    <property type="match status" value="1"/>
</dbReference>
<dbReference type="SUPFAM" id="SSF57756">
    <property type="entry name" value="Retrovirus zinc finger-like domains"/>
    <property type="match status" value="1"/>
</dbReference>
<protein>
    <recommendedName>
        <fullName evidence="3">CCHC-type domain-containing protein</fullName>
    </recommendedName>
</protein>
<dbReference type="PROSITE" id="PS50158">
    <property type="entry name" value="ZF_CCHC"/>
    <property type="match status" value="1"/>
</dbReference>
<dbReference type="InterPro" id="IPR036875">
    <property type="entry name" value="Znf_CCHC_sf"/>
</dbReference>
<feature type="domain" description="CCHC-type" evidence="3">
    <location>
        <begin position="69"/>
        <end position="82"/>
    </location>
</feature>
<sequence>MPPEAHPGTSTTHGVIFNGLGDHSKSNGQPQDDPGANGSQSDAMMGVKQTKTSIYLRTTTPATSTPTLCYKCWEPGHYMTNCTTPSQAFPGFNKQLNDSNIEKAKVLVCTKYWTTVHISKNCTKDPNPLPGINQYVTTVAHTTIPNTDHLDTQDLDTIRRGIDCIVSSICDSRTKNNTAYTTWLDDSAASSHMVNASNKLSNLKRSKPVVEGIGLTQPLHQATQCCVLVEKLTLSFSTRANRPSQRKRHRPEFT</sequence>
<accession>A0A507CGY0</accession>
<evidence type="ECO:0000259" key="3">
    <source>
        <dbReference type="PROSITE" id="PS50158"/>
    </source>
</evidence>
<dbReference type="GO" id="GO:0003676">
    <property type="term" value="F:nucleic acid binding"/>
    <property type="evidence" value="ECO:0007669"/>
    <property type="project" value="InterPro"/>
</dbReference>
<feature type="region of interest" description="Disordered" evidence="2">
    <location>
        <begin position="1"/>
        <end position="43"/>
    </location>
</feature>
<keyword evidence="1" id="KW-0479">Metal-binding</keyword>
<keyword evidence="1" id="KW-0862">Zinc</keyword>
<evidence type="ECO:0000256" key="2">
    <source>
        <dbReference type="SAM" id="MobiDB-lite"/>
    </source>
</evidence>
<dbReference type="Proteomes" id="UP000320475">
    <property type="component" value="Unassembled WGS sequence"/>
</dbReference>
<organism evidence="4 5">
    <name type="scientific">Synchytrium endobioticum</name>
    <dbReference type="NCBI Taxonomy" id="286115"/>
    <lineage>
        <taxon>Eukaryota</taxon>
        <taxon>Fungi</taxon>
        <taxon>Fungi incertae sedis</taxon>
        <taxon>Chytridiomycota</taxon>
        <taxon>Chytridiomycota incertae sedis</taxon>
        <taxon>Chytridiomycetes</taxon>
        <taxon>Synchytriales</taxon>
        <taxon>Synchytriaceae</taxon>
        <taxon>Synchytrium</taxon>
    </lineage>
</organism>
<evidence type="ECO:0000313" key="4">
    <source>
        <dbReference type="EMBL" id="TPX38772.1"/>
    </source>
</evidence>
<keyword evidence="1" id="KW-0863">Zinc-finger</keyword>
<proteinExistence type="predicted"/>
<dbReference type="InterPro" id="IPR001878">
    <property type="entry name" value="Znf_CCHC"/>
</dbReference>
<reference evidence="4 5" key="1">
    <citation type="journal article" date="2019" name="Sci. Rep.">
        <title>Comparative genomics of chytrid fungi reveal insights into the obligate biotrophic and pathogenic lifestyle of Synchytrium endobioticum.</title>
        <authorList>
            <person name="van de Vossenberg B.T.L.H."/>
            <person name="Warris S."/>
            <person name="Nguyen H.D.T."/>
            <person name="van Gent-Pelzer M.P.E."/>
            <person name="Joly D.L."/>
            <person name="van de Geest H.C."/>
            <person name="Bonants P.J.M."/>
            <person name="Smith D.S."/>
            <person name="Levesque C.A."/>
            <person name="van der Lee T.A.J."/>
        </authorList>
    </citation>
    <scope>NUCLEOTIDE SEQUENCE [LARGE SCALE GENOMIC DNA]</scope>
    <source>
        <strain evidence="4 5">LEV6574</strain>
    </source>
</reference>
<evidence type="ECO:0000313" key="5">
    <source>
        <dbReference type="Proteomes" id="UP000320475"/>
    </source>
</evidence>
<gene>
    <name evidence="4" type="ORF">SeLEV6574_g07643</name>
</gene>
<comment type="caution">
    <text evidence="4">The sequence shown here is derived from an EMBL/GenBank/DDBJ whole genome shotgun (WGS) entry which is preliminary data.</text>
</comment>
<dbReference type="EMBL" id="QEAM01000573">
    <property type="protein sequence ID" value="TPX38772.1"/>
    <property type="molecule type" value="Genomic_DNA"/>
</dbReference>
<evidence type="ECO:0000256" key="1">
    <source>
        <dbReference type="PROSITE-ProRule" id="PRU00047"/>
    </source>
</evidence>
<dbReference type="GO" id="GO:0008270">
    <property type="term" value="F:zinc ion binding"/>
    <property type="evidence" value="ECO:0007669"/>
    <property type="project" value="UniProtKB-KW"/>
</dbReference>
<name>A0A507CGY0_9FUNG</name>
<dbReference type="SMART" id="SM00343">
    <property type="entry name" value="ZnF_C2HC"/>
    <property type="match status" value="1"/>
</dbReference>